<keyword evidence="3" id="KW-0479">Metal-binding</keyword>
<dbReference type="AlphaFoldDB" id="A0A0X3WX15"/>
<proteinExistence type="inferred from homology"/>
<dbReference type="Proteomes" id="UP000053413">
    <property type="component" value="Unassembled WGS sequence"/>
</dbReference>
<dbReference type="GO" id="GO:0046872">
    <property type="term" value="F:metal ion binding"/>
    <property type="evidence" value="ECO:0007669"/>
    <property type="project" value="UniProtKB-KW"/>
</dbReference>
<name>A0A0X3WX15_STRVO</name>
<evidence type="ECO:0000256" key="1">
    <source>
        <dbReference type="ARBA" id="ARBA00004792"/>
    </source>
</evidence>
<evidence type="ECO:0000313" key="6">
    <source>
        <dbReference type="Proteomes" id="UP000053413"/>
    </source>
</evidence>
<gene>
    <name evidence="5" type="ORF">ADL28_15995</name>
</gene>
<dbReference type="InterPro" id="IPR044861">
    <property type="entry name" value="IPNS-like_FE2OG_OXY"/>
</dbReference>
<keyword evidence="3" id="KW-0560">Oxidoreductase</keyword>
<reference evidence="6" key="1">
    <citation type="submission" date="2015-10" db="EMBL/GenBank/DDBJ databases">
        <authorList>
            <person name="Ju K.-S."/>
            <person name="Doroghazi J.R."/>
            <person name="Metcalf W.W."/>
        </authorList>
    </citation>
    <scope>NUCLEOTIDE SEQUENCE [LARGE SCALE GENOMIC DNA]</scope>
    <source>
        <strain evidence="6">NRRL F-8817</strain>
    </source>
</reference>
<dbReference type="InterPro" id="IPR005123">
    <property type="entry name" value="Oxoglu/Fe-dep_dioxygenase_dom"/>
</dbReference>
<evidence type="ECO:0000256" key="3">
    <source>
        <dbReference type="RuleBase" id="RU003682"/>
    </source>
</evidence>
<comment type="similarity">
    <text evidence="3">Belongs to the iron/ascorbate-dependent oxidoreductase family.</text>
</comment>
<organism evidence="5 6">
    <name type="scientific">Streptomyces violaceusniger</name>
    <dbReference type="NCBI Taxonomy" id="68280"/>
    <lineage>
        <taxon>Bacteria</taxon>
        <taxon>Bacillati</taxon>
        <taxon>Actinomycetota</taxon>
        <taxon>Actinomycetes</taxon>
        <taxon>Kitasatosporales</taxon>
        <taxon>Streptomycetaceae</taxon>
        <taxon>Streptomyces</taxon>
        <taxon>Streptomyces violaceusniger group</taxon>
    </lineage>
</organism>
<dbReference type="PROSITE" id="PS51471">
    <property type="entry name" value="FE2OG_OXY"/>
    <property type="match status" value="1"/>
</dbReference>
<dbReference type="InterPro" id="IPR050231">
    <property type="entry name" value="Iron_ascorbate_oxido_reductase"/>
</dbReference>
<comment type="pathway">
    <text evidence="1">Antibiotic biosynthesis.</text>
</comment>
<dbReference type="EMBL" id="LLZJ01000177">
    <property type="protein sequence ID" value="KUL61212.1"/>
    <property type="molecule type" value="Genomic_DNA"/>
</dbReference>
<dbReference type="GO" id="GO:0017000">
    <property type="term" value="P:antibiotic biosynthetic process"/>
    <property type="evidence" value="ECO:0007669"/>
    <property type="project" value="UniProtKB-KW"/>
</dbReference>
<sequence length="313" mass="35051">MSTAAGHPRTTALQGWQLAELCDGELYFTAEDGLLRALNDGFFYVRQPAGTDLSAGDRFARSFYLPAEDPASPTAEHPDPYRGFHRWTAEHLSRHQGYFRRDADQTEQFFLESAWWDQIYPAALARQAERMRDFALDVQRAVLARLDLPRALWDKATGHSLTPHGTHTLTFNHFRPEVAARGLNIHKDSGWVTVLRSTERGLEVDRDGEWHPIDPVPGTFIVNFGCAMEILTRRTATPVAAVAHRVVRQPPSGGAKPDRFSYALFVDSSLDESVCPGLFAYEPGSGLHLQSGFGTFLNNILDNTYREDTSGLY</sequence>
<comment type="caution">
    <text evidence="5">The sequence shown here is derived from an EMBL/GenBank/DDBJ whole genome shotgun (WGS) entry which is preliminary data.</text>
</comment>
<dbReference type="GO" id="GO:0016491">
    <property type="term" value="F:oxidoreductase activity"/>
    <property type="evidence" value="ECO:0007669"/>
    <property type="project" value="UniProtKB-KW"/>
</dbReference>
<keyword evidence="2" id="KW-0045">Antibiotic biosynthesis</keyword>
<evidence type="ECO:0000313" key="5">
    <source>
        <dbReference type="EMBL" id="KUL61212.1"/>
    </source>
</evidence>
<dbReference type="PANTHER" id="PTHR47990">
    <property type="entry name" value="2-OXOGLUTARATE (2OG) AND FE(II)-DEPENDENT OXYGENASE SUPERFAMILY PROTEIN-RELATED"/>
    <property type="match status" value="1"/>
</dbReference>
<dbReference type="Gene3D" id="2.60.120.330">
    <property type="entry name" value="B-lactam Antibiotic, Isopenicillin N Synthase, Chain"/>
    <property type="match status" value="1"/>
</dbReference>
<dbReference type="Pfam" id="PF03171">
    <property type="entry name" value="2OG-FeII_Oxy"/>
    <property type="match status" value="1"/>
</dbReference>
<feature type="domain" description="Fe2OG dioxygenase" evidence="4">
    <location>
        <begin position="165"/>
        <end position="268"/>
    </location>
</feature>
<dbReference type="OrthoDB" id="21825at2"/>
<keyword evidence="3" id="KW-0408">Iron</keyword>
<dbReference type="SUPFAM" id="SSF51197">
    <property type="entry name" value="Clavaminate synthase-like"/>
    <property type="match status" value="1"/>
</dbReference>
<dbReference type="InterPro" id="IPR027443">
    <property type="entry name" value="IPNS-like_sf"/>
</dbReference>
<evidence type="ECO:0000256" key="2">
    <source>
        <dbReference type="ARBA" id="ARBA00023194"/>
    </source>
</evidence>
<dbReference type="RefSeq" id="WP_059144413.1">
    <property type="nucleotide sequence ID" value="NZ_LLZJ01000177.1"/>
</dbReference>
<accession>A0A0X3WX15</accession>
<evidence type="ECO:0000259" key="4">
    <source>
        <dbReference type="PROSITE" id="PS51471"/>
    </source>
</evidence>
<protein>
    <recommendedName>
        <fullName evidence="4">Fe2OG dioxygenase domain-containing protein</fullName>
    </recommendedName>
</protein>